<evidence type="ECO:0000256" key="4">
    <source>
        <dbReference type="ARBA" id="ARBA00023136"/>
    </source>
</evidence>
<dbReference type="PANTHER" id="PTHR10361">
    <property type="entry name" value="SODIUM-BILE ACID COTRANSPORTER"/>
    <property type="match status" value="1"/>
</dbReference>
<proteinExistence type="predicted"/>
<dbReference type="InterPro" id="IPR038770">
    <property type="entry name" value="Na+/solute_symporter_sf"/>
</dbReference>
<dbReference type="AlphaFoldDB" id="A0A2A2MQZ4"/>
<gene>
    <name evidence="5" type="ORF">TW71_08130</name>
</gene>
<dbReference type="EMBL" id="JXXR01000008">
    <property type="protein sequence ID" value="KJY74901.1"/>
    <property type="molecule type" value="Genomic_DNA"/>
</dbReference>
<name>A0A2A2MQZ4_9VIBR</name>
<evidence type="ECO:0000256" key="1">
    <source>
        <dbReference type="ARBA" id="ARBA00004141"/>
    </source>
</evidence>
<dbReference type="InterPro" id="IPR004710">
    <property type="entry name" value="Bilac:Na_transpt"/>
</dbReference>
<keyword evidence="4" id="KW-0472">Membrane</keyword>
<dbReference type="InterPro" id="IPR002657">
    <property type="entry name" value="BilAc:Na_symport/Acr3"/>
</dbReference>
<evidence type="ECO:0000256" key="3">
    <source>
        <dbReference type="ARBA" id="ARBA00022989"/>
    </source>
</evidence>
<dbReference type="PANTHER" id="PTHR10361:SF28">
    <property type="entry name" value="P3 PROTEIN-RELATED"/>
    <property type="match status" value="1"/>
</dbReference>
<evidence type="ECO:0000313" key="5">
    <source>
        <dbReference type="EMBL" id="KJY74901.1"/>
    </source>
</evidence>
<keyword evidence="2" id="KW-0812">Transmembrane</keyword>
<keyword evidence="3" id="KW-1133">Transmembrane helix</keyword>
<comment type="caution">
    <text evidence="5">The sequence shown here is derived from an EMBL/GenBank/DDBJ whole genome shotgun (WGS) entry which is preliminary data.</text>
</comment>
<evidence type="ECO:0000256" key="2">
    <source>
        <dbReference type="ARBA" id="ARBA00022692"/>
    </source>
</evidence>
<sequence>MLRIIINAFPLWVVLGSVAAYLQPALFTPLKPQIVPLLMLIMLSMGLTLTLDDFKRVTSSVKAVTAGLILQFSVMPLSALFVAHVFDMDMALTIGMVLVGSVAGGTASNVICYLAKGNVALSITMTAFSTLIGVVMTPFLVDALLGVNVDVPVGPMVLNLVKIVIIPITIGIALNHFFRRPVTAIAPVLPLVSMLSIVMAIAIIVALNHDKIAIVGLGVALAVILHNAMGLVLGYWVCRALKFDYVTCKTIAIEVGLQNSGLATALALKFFSPISALPAALFSIWHNLSGSILAHYWSRDKRKRSRDLSVS</sequence>
<organism evidence="5">
    <name type="scientific">Vibrio coralliilyticus</name>
    <dbReference type="NCBI Taxonomy" id="190893"/>
    <lineage>
        <taxon>Bacteria</taxon>
        <taxon>Pseudomonadati</taxon>
        <taxon>Pseudomonadota</taxon>
        <taxon>Gammaproteobacteria</taxon>
        <taxon>Vibrionales</taxon>
        <taxon>Vibrionaceae</taxon>
        <taxon>Vibrio</taxon>
    </lineage>
</organism>
<protein>
    <submittedName>
        <fullName evidence="5">Bile acid:sodium symporter</fullName>
    </submittedName>
</protein>
<dbReference type="Pfam" id="PF01758">
    <property type="entry name" value="SBF"/>
    <property type="match status" value="1"/>
</dbReference>
<reference evidence="5" key="1">
    <citation type="journal article" date="2015" name="BMC Genomics">
        <title>Genome mining reveals unlocked bioactive potential of marine Gram-negative bacteria.</title>
        <authorList>
            <person name="Machado H."/>
            <person name="Sonnenschein E.C."/>
            <person name="Melchiorsen J."/>
            <person name="Gram L."/>
        </authorList>
    </citation>
    <scope>NUCLEOTIDE SEQUENCE</scope>
    <source>
        <strain evidence="5">S2052</strain>
    </source>
</reference>
<dbReference type="RefSeq" id="WP_045985505.1">
    <property type="nucleotide sequence ID" value="NZ_CP063053.1"/>
</dbReference>
<dbReference type="Gene3D" id="1.20.1530.20">
    <property type="match status" value="1"/>
</dbReference>
<dbReference type="GO" id="GO:0016020">
    <property type="term" value="C:membrane"/>
    <property type="evidence" value="ECO:0007669"/>
    <property type="project" value="UniProtKB-SubCell"/>
</dbReference>
<accession>A0A2A2MQZ4</accession>
<comment type="subcellular location">
    <subcellularLocation>
        <location evidence="1">Membrane</location>
        <topology evidence="1">Multi-pass membrane protein</topology>
    </subcellularLocation>
</comment>